<dbReference type="Gene3D" id="3.40.50.410">
    <property type="entry name" value="von Willebrand factor, type A domain"/>
    <property type="match status" value="1"/>
</dbReference>
<organism evidence="6 7">
    <name type="scientific">Pelomonas aquatica</name>
    <dbReference type="NCBI Taxonomy" id="431058"/>
    <lineage>
        <taxon>Bacteria</taxon>
        <taxon>Pseudomonadati</taxon>
        <taxon>Pseudomonadota</taxon>
        <taxon>Betaproteobacteria</taxon>
        <taxon>Burkholderiales</taxon>
        <taxon>Sphaerotilaceae</taxon>
        <taxon>Roseateles</taxon>
    </lineage>
</organism>
<dbReference type="InterPro" id="IPR036465">
    <property type="entry name" value="vWFA_dom_sf"/>
</dbReference>
<feature type="domain" description="Hemicentin-1-like von Willebrand factor A" evidence="4">
    <location>
        <begin position="319"/>
        <end position="472"/>
    </location>
</feature>
<evidence type="ECO:0000259" key="4">
    <source>
        <dbReference type="Pfam" id="PF25106"/>
    </source>
</evidence>
<dbReference type="PANTHER" id="PTHR14905">
    <property type="entry name" value="NG37"/>
    <property type="match status" value="1"/>
</dbReference>
<evidence type="ECO:0000256" key="1">
    <source>
        <dbReference type="ARBA" id="ARBA00004613"/>
    </source>
</evidence>
<reference evidence="6 7" key="1">
    <citation type="submission" date="2023-07" db="EMBL/GenBank/DDBJ databases">
        <title>Sorghum-associated microbial communities from plants grown in Nebraska, USA.</title>
        <authorList>
            <person name="Schachtman D."/>
        </authorList>
    </citation>
    <scope>NUCLEOTIDE SEQUENCE [LARGE SCALE GENOMIC DNA]</scope>
    <source>
        <strain evidence="6 7">BE310</strain>
    </source>
</reference>
<dbReference type="RefSeq" id="WP_310347356.1">
    <property type="nucleotide sequence ID" value="NZ_JAVDXQ010000005.1"/>
</dbReference>
<gene>
    <name evidence="6" type="ORF">J2X16_003699</name>
</gene>
<dbReference type="InterPro" id="IPR052577">
    <property type="entry name" value="VWA7"/>
</dbReference>
<evidence type="ECO:0000256" key="3">
    <source>
        <dbReference type="ARBA" id="ARBA00022729"/>
    </source>
</evidence>
<dbReference type="PROSITE" id="PS00018">
    <property type="entry name" value="EF_HAND_1"/>
    <property type="match status" value="1"/>
</dbReference>
<dbReference type="SUPFAM" id="SSF63446">
    <property type="entry name" value="Type I dockerin domain"/>
    <property type="match status" value="1"/>
</dbReference>
<dbReference type="PANTHER" id="PTHR14905:SF7">
    <property type="entry name" value="VON WILLEBRAND FACTOR A DOMAIN-CONTAINING PROTEIN 7"/>
    <property type="match status" value="1"/>
</dbReference>
<accession>A0ABU1ZE65</accession>
<evidence type="ECO:0000313" key="7">
    <source>
        <dbReference type="Proteomes" id="UP001180536"/>
    </source>
</evidence>
<sequence length="867" mass="89303">MAIDRRHRVAAGLCGPGRPACPRAIDRSAELAGIALIQRPAHRPQGQALQGNHAMKRISRYAFALLALCTAGAMHQAAAFKPTAEFGHVGIVRDALARISVRSSDGLSTLRFSERAILQVRDATAGVDEIVSDRGELTVPTAHCDDELLPECSQRIIDIKNTVISLLTAPTPDGDAARRQVGRALHTLQDFFAHSNWINISSGDPGLGTTVLSRLGPTQDTCERGFSTLGSGTLAGLGLSSTTTGYFSLVLAPPEGKCNHGLGLDPGIHKDEPSRTGHGAARAAAVHATEGLIRQILGAPGIAGNDRAIRAFLDVRGAVGFVVDTTGSMGGVIAGVKTSIGRIVNAVASGANPPDRYILVGFNDPSVSGATVTADAGALLSAANGLFASGGGDCPELAMTGALRAVNAAPDASQLYLFTDASAKDAGLAGNVITQARAKQISISFLTFGSCSPIDPAYYAIAAETGGQLYELSRTTAETEKIFGLVNPYVIGTPKPVFIGRGAIGGTRNIDLPIDPAAVSLQVSAAVNAGSSARLFDPSGREIAGGQPGVTVTPVTGGTLFAVSAPAAGTWRVTLTGTGSFDLSVTADSPIELNRFQFVESRGRDGHTGLFAIKSQPLAGAVQQSRATVLGVVAGASFRLVSEAGIPIMDLPATNGGELAPDEWSSAFQLPGERFRVQVSGTDGGGKPYLRTYPQLFLGRTVKVEALGGGFGNFAPGLNTVVRFLVTNLGATDSFAVTAVDERGFIRAAAPATATLAPNQSRTIDVPVVIPANAVLGTTNNISLSVQGASTANGSVFTQIVRATSIAGDLDNDGDVDRDDIAVIFAARNQAASGPADPRDVDGDGRITVLDARKATLLCTRPACKRE</sequence>
<dbReference type="InterPro" id="IPR056862">
    <property type="entry name" value="VWA7_N"/>
</dbReference>
<dbReference type="Proteomes" id="UP001180536">
    <property type="component" value="Unassembled WGS sequence"/>
</dbReference>
<dbReference type="Pfam" id="PF25106">
    <property type="entry name" value="VWA_4"/>
    <property type="match status" value="1"/>
</dbReference>
<dbReference type="Pfam" id="PF25107">
    <property type="entry name" value="VWA7_N"/>
    <property type="match status" value="1"/>
</dbReference>
<dbReference type="InterPro" id="IPR018247">
    <property type="entry name" value="EF_Hand_1_Ca_BS"/>
</dbReference>
<evidence type="ECO:0000256" key="2">
    <source>
        <dbReference type="ARBA" id="ARBA00022525"/>
    </source>
</evidence>
<dbReference type="InterPro" id="IPR036439">
    <property type="entry name" value="Dockerin_dom_sf"/>
</dbReference>
<dbReference type="SUPFAM" id="SSF53300">
    <property type="entry name" value="vWA-like"/>
    <property type="match status" value="1"/>
</dbReference>
<keyword evidence="2" id="KW-0964">Secreted</keyword>
<proteinExistence type="predicted"/>
<comment type="caution">
    <text evidence="6">The sequence shown here is derived from an EMBL/GenBank/DDBJ whole genome shotgun (WGS) entry which is preliminary data.</text>
</comment>
<evidence type="ECO:0000259" key="5">
    <source>
        <dbReference type="Pfam" id="PF25107"/>
    </source>
</evidence>
<keyword evidence="7" id="KW-1185">Reference proteome</keyword>
<feature type="domain" description="VWA7 N-terminal" evidence="5">
    <location>
        <begin position="107"/>
        <end position="299"/>
    </location>
</feature>
<keyword evidence="3" id="KW-0732">Signal</keyword>
<evidence type="ECO:0000313" key="6">
    <source>
        <dbReference type="EMBL" id="MDR7298336.1"/>
    </source>
</evidence>
<evidence type="ECO:0008006" key="8">
    <source>
        <dbReference type="Google" id="ProtNLM"/>
    </source>
</evidence>
<dbReference type="EMBL" id="JAVDXQ010000005">
    <property type="protein sequence ID" value="MDR7298336.1"/>
    <property type="molecule type" value="Genomic_DNA"/>
</dbReference>
<dbReference type="InterPro" id="IPR056861">
    <property type="entry name" value="HMCN1-like_VWA"/>
</dbReference>
<protein>
    <recommendedName>
        <fullName evidence="8">VWFA domain-containing protein</fullName>
    </recommendedName>
</protein>
<name>A0ABU1ZE65_9BURK</name>
<comment type="subcellular location">
    <subcellularLocation>
        <location evidence="1">Secreted</location>
    </subcellularLocation>
</comment>